<dbReference type="PANTHER" id="PTHR45752:SF187">
    <property type="entry name" value="LEUCINE-RICH REPEAT AND IQ DOMAIN-CONTAINING PROTEIN 4"/>
    <property type="match status" value="1"/>
</dbReference>
<name>A0A818URA6_9BILA</name>
<evidence type="ECO:0000256" key="2">
    <source>
        <dbReference type="ARBA" id="ARBA00022737"/>
    </source>
</evidence>
<gene>
    <name evidence="4" type="ORF">FME351_LOCUS27771</name>
</gene>
<dbReference type="InterPro" id="IPR032675">
    <property type="entry name" value="LRR_dom_sf"/>
</dbReference>
<reference evidence="4" key="1">
    <citation type="submission" date="2021-02" db="EMBL/GenBank/DDBJ databases">
        <authorList>
            <person name="Nowell W R."/>
        </authorList>
    </citation>
    <scope>NUCLEOTIDE SEQUENCE</scope>
</reference>
<dbReference type="InterPro" id="IPR001611">
    <property type="entry name" value="Leu-rich_rpt"/>
</dbReference>
<dbReference type="Pfam" id="PF00560">
    <property type="entry name" value="LRR_1"/>
    <property type="match status" value="1"/>
</dbReference>
<dbReference type="AlphaFoldDB" id="A0A818URA6"/>
<dbReference type="Gene3D" id="3.80.10.10">
    <property type="entry name" value="Ribonuclease Inhibitor"/>
    <property type="match status" value="1"/>
</dbReference>
<protein>
    <submittedName>
        <fullName evidence="4">Uncharacterized protein</fullName>
    </submittedName>
</protein>
<keyword evidence="2" id="KW-0677">Repeat</keyword>
<sequence length="326" mass="36474">MLLINVSPILLVLIMMSTADLVSSINCAIYKSDKEIIFSLPFLVFINPDKRENLTYAMVDDSGGVTELHIFQQRFIPFSIFCLTQLKTLSIISSKFDIPPEISRLSSTLKQLTILNLPKPQKTLPAELLMLHNLTMLNLSNCGIEIVSDAIANLTRLRILNLKGNKLFDSLPSAIKQLRALEILDISGNSLINSLDVLNGSTSLRELRAADCGVDHLPLFLPCLSTLDMSGNKLTSLVGIETPAIPGWYTCTGEKYMLSTPGMLHSSNLTEFDFSNNKLMTVPEEIYGLQYLRKINLKNNQINIQEREWIIGRFRGNYNPELAIII</sequence>
<dbReference type="SUPFAM" id="SSF52058">
    <property type="entry name" value="L domain-like"/>
    <property type="match status" value="1"/>
</dbReference>
<keyword evidence="1" id="KW-0433">Leucine-rich repeat</keyword>
<dbReference type="SMART" id="SM00369">
    <property type="entry name" value="LRR_TYP"/>
    <property type="match status" value="4"/>
</dbReference>
<dbReference type="PANTHER" id="PTHR45752">
    <property type="entry name" value="LEUCINE-RICH REPEAT-CONTAINING"/>
    <property type="match status" value="1"/>
</dbReference>
<dbReference type="EMBL" id="CAJNYU010003776">
    <property type="protein sequence ID" value="CAF3701711.1"/>
    <property type="molecule type" value="Genomic_DNA"/>
</dbReference>
<keyword evidence="3" id="KW-0732">Signal</keyword>
<proteinExistence type="predicted"/>
<dbReference type="Proteomes" id="UP000663869">
    <property type="component" value="Unassembled WGS sequence"/>
</dbReference>
<evidence type="ECO:0000313" key="4">
    <source>
        <dbReference type="EMBL" id="CAF3701711.1"/>
    </source>
</evidence>
<dbReference type="InterPro" id="IPR025875">
    <property type="entry name" value="Leu-rich_rpt_4"/>
</dbReference>
<accession>A0A818URA6</accession>
<evidence type="ECO:0000256" key="1">
    <source>
        <dbReference type="ARBA" id="ARBA00022614"/>
    </source>
</evidence>
<dbReference type="Pfam" id="PF12799">
    <property type="entry name" value="LRR_4"/>
    <property type="match status" value="1"/>
</dbReference>
<evidence type="ECO:0000256" key="3">
    <source>
        <dbReference type="SAM" id="SignalP"/>
    </source>
</evidence>
<comment type="caution">
    <text evidence="4">The sequence shown here is derived from an EMBL/GenBank/DDBJ whole genome shotgun (WGS) entry which is preliminary data.</text>
</comment>
<dbReference type="InterPro" id="IPR003591">
    <property type="entry name" value="Leu-rich_rpt_typical-subtyp"/>
</dbReference>
<feature type="signal peptide" evidence="3">
    <location>
        <begin position="1"/>
        <end position="24"/>
    </location>
</feature>
<evidence type="ECO:0000313" key="5">
    <source>
        <dbReference type="Proteomes" id="UP000663869"/>
    </source>
</evidence>
<dbReference type="InterPro" id="IPR050715">
    <property type="entry name" value="LRR-SigEffector_domain"/>
</dbReference>
<organism evidence="4 5">
    <name type="scientific">Rotaria socialis</name>
    <dbReference type="NCBI Taxonomy" id="392032"/>
    <lineage>
        <taxon>Eukaryota</taxon>
        <taxon>Metazoa</taxon>
        <taxon>Spiralia</taxon>
        <taxon>Gnathifera</taxon>
        <taxon>Rotifera</taxon>
        <taxon>Eurotatoria</taxon>
        <taxon>Bdelloidea</taxon>
        <taxon>Philodinida</taxon>
        <taxon>Philodinidae</taxon>
        <taxon>Rotaria</taxon>
    </lineage>
</organism>
<feature type="chain" id="PRO_5032393071" evidence="3">
    <location>
        <begin position="25"/>
        <end position="326"/>
    </location>
</feature>